<organism evidence="3">
    <name type="scientific">Tetraselmis sp. GSL018</name>
    <dbReference type="NCBI Taxonomy" id="582737"/>
    <lineage>
        <taxon>Eukaryota</taxon>
        <taxon>Viridiplantae</taxon>
        <taxon>Chlorophyta</taxon>
        <taxon>core chlorophytes</taxon>
        <taxon>Chlorodendrophyceae</taxon>
        <taxon>Chlorodendrales</taxon>
        <taxon>Chlorodendraceae</taxon>
        <taxon>Tetraselmis</taxon>
    </lineage>
</organism>
<feature type="chain" id="PRO_5001605844" evidence="2">
    <location>
        <begin position="32"/>
        <end position="194"/>
    </location>
</feature>
<accession>A0A061RJ54</accession>
<name>A0A061RJ54_9CHLO</name>
<protein>
    <submittedName>
        <fullName evidence="3">Uncharacterized protein</fullName>
    </submittedName>
</protein>
<dbReference type="AlphaFoldDB" id="A0A061RJ54"/>
<evidence type="ECO:0000256" key="2">
    <source>
        <dbReference type="SAM" id="SignalP"/>
    </source>
</evidence>
<gene>
    <name evidence="3" type="ORF">TSPGSL018_655</name>
</gene>
<feature type="signal peptide" evidence="2">
    <location>
        <begin position="1"/>
        <end position="31"/>
    </location>
</feature>
<evidence type="ECO:0000256" key="1">
    <source>
        <dbReference type="SAM" id="MobiDB-lite"/>
    </source>
</evidence>
<evidence type="ECO:0000313" key="3">
    <source>
        <dbReference type="EMBL" id="JAC72023.1"/>
    </source>
</evidence>
<proteinExistence type="predicted"/>
<reference evidence="3" key="1">
    <citation type="submission" date="2014-05" db="EMBL/GenBank/DDBJ databases">
        <title>The transcriptome of the halophilic microalga Tetraselmis sp. GSL018 isolated from the Great Salt Lake, Utah.</title>
        <authorList>
            <person name="Jinkerson R.E."/>
            <person name="D'Adamo S."/>
            <person name="Posewitz M.C."/>
        </authorList>
    </citation>
    <scope>NUCLEOTIDE SEQUENCE</scope>
    <source>
        <strain evidence="3">GSL018</strain>
    </source>
</reference>
<dbReference type="EMBL" id="GBEZ01014017">
    <property type="protein sequence ID" value="JAC72023.1"/>
    <property type="molecule type" value="Transcribed_RNA"/>
</dbReference>
<feature type="region of interest" description="Disordered" evidence="1">
    <location>
        <begin position="136"/>
        <end position="161"/>
    </location>
</feature>
<feature type="compositionally biased region" description="Low complexity" evidence="1">
    <location>
        <begin position="141"/>
        <end position="150"/>
    </location>
</feature>
<sequence>MTSQFSGLNIQSMSLCLGLICLASRFASLHSRPLAGSVPRSEENEFAVDYATQWYNQALSSNSKGWKHVATVFYHHSLNKDSNTSEVYVQKLEADKNKTMTHDCRDVDNMALRCVKRVGYGNGTSTTSEYIVNKTQANATSSSISTSPESRPADDDSATANRNNTWSLSVADLKRDLHVNKVNRIVNLLRVPLD</sequence>
<keyword evidence="2" id="KW-0732">Signal</keyword>